<dbReference type="OrthoDB" id="191370at2759"/>
<feature type="non-terminal residue" evidence="1">
    <location>
        <position position="1"/>
    </location>
</feature>
<dbReference type="SUPFAM" id="SSF53187">
    <property type="entry name" value="Zn-dependent exopeptidases"/>
    <property type="match status" value="1"/>
</dbReference>
<dbReference type="GO" id="GO:0005829">
    <property type="term" value="C:cytosol"/>
    <property type="evidence" value="ECO:0007669"/>
    <property type="project" value="TreeGrafter"/>
</dbReference>
<name>A0A9K3GP46_9EUKA</name>
<dbReference type="EMBL" id="BDIP01006746">
    <property type="protein sequence ID" value="GIQ90839.1"/>
    <property type="molecule type" value="Genomic_DNA"/>
</dbReference>
<dbReference type="GO" id="GO:0070573">
    <property type="term" value="F:metallodipeptidase activity"/>
    <property type="evidence" value="ECO:0007669"/>
    <property type="project" value="TreeGrafter"/>
</dbReference>
<organism evidence="1 2">
    <name type="scientific">Kipferlia bialata</name>
    <dbReference type="NCBI Taxonomy" id="797122"/>
    <lineage>
        <taxon>Eukaryota</taxon>
        <taxon>Metamonada</taxon>
        <taxon>Carpediemonas-like organisms</taxon>
        <taxon>Kipferlia</taxon>
    </lineage>
</organism>
<dbReference type="PANTHER" id="PTHR43501:SF1">
    <property type="entry name" value="CYTOSOL NON-SPECIFIC DIPEPTIDASE"/>
    <property type="match status" value="1"/>
</dbReference>
<evidence type="ECO:0000313" key="1">
    <source>
        <dbReference type="EMBL" id="GIQ90839.1"/>
    </source>
</evidence>
<dbReference type="GO" id="GO:0006508">
    <property type="term" value="P:proteolysis"/>
    <property type="evidence" value="ECO:0007669"/>
    <property type="project" value="InterPro"/>
</dbReference>
<comment type="caution">
    <text evidence="1">The sequence shown here is derived from an EMBL/GenBank/DDBJ whole genome shotgun (WGS) entry which is preliminary data.</text>
</comment>
<gene>
    <name evidence="1" type="ORF">KIPB_013793</name>
</gene>
<proteinExistence type="predicted"/>
<sequence>ADNGIGVAFGLAIITDKTLKTGRIEVFITKDEETTMEGAIRMSPDLLKCQYLVNCDSEDFGIITIGSAGGFDSNFNFKAEPETVEGDLVTVKVSKLTGGHSGCDIHFYRANAVKVITRLLQKLQPSGIVSMEAGNAPNAIPLSAEAVVICDK</sequence>
<dbReference type="Gene3D" id="3.40.630.10">
    <property type="entry name" value="Zn peptidases"/>
    <property type="match status" value="1"/>
</dbReference>
<protein>
    <submittedName>
        <fullName evidence="1">Peptidase M20C, Xaa-His dipeptidase</fullName>
    </submittedName>
</protein>
<dbReference type="PANTHER" id="PTHR43501">
    <property type="entry name" value="CYTOSOL NON-SPECIFIC DIPEPTIDASE"/>
    <property type="match status" value="1"/>
</dbReference>
<keyword evidence="2" id="KW-1185">Reference proteome</keyword>
<dbReference type="PRINTS" id="PR00934">
    <property type="entry name" value="XHISDIPTASE"/>
</dbReference>
<accession>A0A9K3GP46</accession>
<feature type="non-terminal residue" evidence="1">
    <location>
        <position position="152"/>
    </location>
</feature>
<dbReference type="InterPro" id="IPR001160">
    <property type="entry name" value="Peptidase_M20C"/>
</dbReference>
<reference evidence="1 2" key="1">
    <citation type="journal article" date="2018" name="PLoS ONE">
        <title>The draft genome of Kipferlia bialata reveals reductive genome evolution in fornicate parasites.</title>
        <authorList>
            <person name="Tanifuji G."/>
            <person name="Takabayashi S."/>
            <person name="Kume K."/>
            <person name="Takagi M."/>
            <person name="Nakayama T."/>
            <person name="Kamikawa R."/>
            <person name="Inagaki Y."/>
            <person name="Hashimoto T."/>
        </authorList>
    </citation>
    <scope>NUCLEOTIDE SEQUENCE [LARGE SCALE GENOMIC DNA]</scope>
    <source>
        <strain evidence="1">NY0173</strain>
    </source>
</reference>
<dbReference type="AlphaFoldDB" id="A0A9K3GP46"/>
<dbReference type="Proteomes" id="UP000265618">
    <property type="component" value="Unassembled WGS sequence"/>
</dbReference>
<evidence type="ECO:0000313" key="2">
    <source>
        <dbReference type="Proteomes" id="UP000265618"/>
    </source>
</evidence>